<dbReference type="InterPro" id="IPR036291">
    <property type="entry name" value="NAD(P)-bd_dom_sf"/>
</dbReference>
<evidence type="ECO:0000256" key="1">
    <source>
        <dbReference type="ARBA" id="ARBA00006484"/>
    </source>
</evidence>
<dbReference type="PRINTS" id="PR00081">
    <property type="entry name" value="GDHRDH"/>
</dbReference>
<dbReference type="GO" id="GO:0006633">
    <property type="term" value="P:fatty acid biosynthetic process"/>
    <property type="evidence" value="ECO:0007669"/>
    <property type="project" value="TreeGrafter"/>
</dbReference>
<keyword evidence="4" id="KW-1185">Reference proteome</keyword>
<dbReference type="OrthoDB" id="498125at2759"/>
<reference evidence="3 4" key="1">
    <citation type="journal article" date="2015" name="Fungal Genet. Biol.">
        <title>Evolution of novel wood decay mechanisms in Agaricales revealed by the genome sequences of Fistulina hepatica and Cylindrobasidium torrendii.</title>
        <authorList>
            <person name="Floudas D."/>
            <person name="Held B.W."/>
            <person name="Riley R."/>
            <person name="Nagy L.G."/>
            <person name="Koehler G."/>
            <person name="Ransdell A.S."/>
            <person name="Younus H."/>
            <person name="Chow J."/>
            <person name="Chiniquy J."/>
            <person name="Lipzen A."/>
            <person name="Tritt A."/>
            <person name="Sun H."/>
            <person name="Haridas S."/>
            <person name="LaButti K."/>
            <person name="Ohm R.A."/>
            <person name="Kues U."/>
            <person name="Blanchette R.A."/>
            <person name="Grigoriev I.V."/>
            <person name="Minto R.E."/>
            <person name="Hibbett D.S."/>
        </authorList>
    </citation>
    <scope>NUCLEOTIDE SEQUENCE [LARGE SCALE GENOMIC DNA]</scope>
    <source>
        <strain evidence="3 4">FP15055 ss-10</strain>
    </source>
</reference>
<keyword evidence="2" id="KW-0521">NADP</keyword>
<name>A0A0D7AWU7_9AGAR</name>
<comment type="similarity">
    <text evidence="1">Belongs to the short-chain dehydrogenases/reductases (SDR) family.</text>
</comment>
<dbReference type="InterPro" id="IPR020904">
    <property type="entry name" value="Sc_DH/Rdtase_CS"/>
</dbReference>
<dbReference type="PANTHER" id="PTHR42760:SF121">
    <property type="entry name" value="3-OXOACYL-(ACYL-CARRIER-PROTEIN) REDUCTASE"/>
    <property type="match status" value="1"/>
</dbReference>
<dbReference type="GO" id="GO:0048038">
    <property type="term" value="F:quinone binding"/>
    <property type="evidence" value="ECO:0007669"/>
    <property type="project" value="TreeGrafter"/>
</dbReference>
<dbReference type="SUPFAM" id="SSF51735">
    <property type="entry name" value="NAD(P)-binding Rossmann-fold domains"/>
    <property type="match status" value="1"/>
</dbReference>
<organism evidence="3 4">
    <name type="scientific">Cylindrobasidium torrendii FP15055 ss-10</name>
    <dbReference type="NCBI Taxonomy" id="1314674"/>
    <lineage>
        <taxon>Eukaryota</taxon>
        <taxon>Fungi</taxon>
        <taxon>Dikarya</taxon>
        <taxon>Basidiomycota</taxon>
        <taxon>Agaricomycotina</taxon>
        <taxon>Agaricomycetes</taxon>
        <taxon>Agaricomycetidae</taxon>
        <taxon>Agaricales</taxon>
        <taxon>Marasmiineae</taxon>
        <taxon>Physalacriaceae</taxon>
        <taxon>Cylindrobasidium</taxon>
    </lineage>
</organism>
<dbReference type="PRINTS" id="PR00080">
    <property type="entry name" value="SDRFAMILY"/>
</dbReference>
<dbReference type="AlphaFoldDB" id="A0A0D7AWU7"/>
<accession>A0A0D7AWU7</accession>
<protein>
    <submittedName>
        <fullName evidence="3">Putative short chain oxidoreductase</fullName>
    </submittedName>
</protein>
<dbReference type="InterPro" id="IPR002347">
    <property type="entry name" value="SDR_fam"/>
</dbReference>
<dbReference type="Gene3D" id="3.40.50.720">
    <property type="entry name" value="NAD(P)-binding Rossmann-like Domain"/>
    <property type="match status" value="1"/>
</dbReference>
<gene>
    <name evidence="3" type="ORF">CYLTODRAFT_433242</name>
</gene>
<evidence type="ECO:0000313" key="3">
    <source>
        <dbReference type="EMBL" id="KIY62682.1"/>
    </source>
</evidence>
<dbReference type="FunFam" id="3.40.50.720:FF:000084">
    <property type="entry name" value="Short-chain dehydrogenase reductase"/>
    <property type="match status" value="1"/>
</dbReference>
<dbReference type="GO" id="GO:0016616">
    <property type="term" value="F:oxidoreductase activity, acting on the CH-OH group of donors, NAD or NADP as acceptor"/>
    <property type="evidence" value="ECO:0007669"/>
    <property type="project" value="TreeGrafter"/>
</dbReference>
<dbReference type="Proteomes" id="UP000054007">
    <property type="component" value="Unassembled WGS sequence"/>
</dbReference>
<dbReference type="Pfam" id="PF13561">
    <property type="entry name" value="adh_short_C2"/>
    <property type="match status" value="1"/>
</dbReference>
<dbReference type="PROSITE" id="PS00061">
    <property type="entry name" value="ADH_SHORT"/>
    <property type="match status" value="1"/>
</dbReference>
<evidence type="ECO:0000313" key="4">
    <source>
        <dbReference type="Proteomes" id="UP000054007"/>
    </source>
</evidence>
<dbReference type="EMBL" id="KN880757">
    <property type="protein sequence ID" value="KIY62682.1"/>
    <property type="molecule type" value="Genomic_DNA"/>
</dbReference>
<sequence>MAPSDYKNFTPKNAIVTGAAQGIGRAIALRLAADGLNLVLNDLPKQLDLLDTLIKELTSLGVKAVAYTGDITEKAINDGLVSTCVKEFGSLDVMVCNAGIAVRKDILDTTYDEFEAVLKVNFKSQWLGYNAAAEQMIKQNNGGRIIGAGSVTGKQGFAVVAAYGATKFSSRALTQSAAQEWGQYGITVNSYCPGCIRTELTCALKRLGEPEEIASAVSFFASKDSRYVTGQSLSVDGGYLYS</sequence>
<dbReference type="STRING" id="1314674.A0A0D7AWU7"/>
<proteinExistence type="inferred from homology"/>
<evidence type="ECO:0000256" key="2">
    <source>
        <dbReference type="ARBA" id="ARBA00022857"/>
    </source>
</evidence>
<dbReference type="PANTHER" id="PTHR42760">
    <property type="entry name" value="SHORT-CHAIN DEHYDROGENASES/REDUCTASES FAMILY MEMBER"/>
    <property type="match status" value="1"/>
</dbReference>